<dbReference type="InterPro" id="IPR015939">
    <property type="entry name" value="Fum_Rdtase/Succ_DH_flav-like_C"/>
</dbReference>
<feature type="region of interest" description="Disordered" evidence="1">
    <location>
        <begin position="51"/>
        <end position="83"/>
    </location>
</feature>
<proteinExistence type="predicted"/>
<dbReference type="GO" id="GO:0050660">
    <property type="term" value="F:flavin adenine dinucleotide binding"/>
    <property type="evidence" value="ECO:0007669"/>
    <property type="project" value="TreeGrafter"/>
</dbReference>
<gene>
    <name evidence="3" type="ORF">B2A_14118</name>
</gene>
<dbReference type="GO" id="GO:0008177">
    <property type="term" value="F:succinate dehydrogenase (quinone) activity"/>
    <property type="evidence" value="ECO:0007669"/>
    <property type="project" value="TreeGrafter"/>
</dbReference>
<name>T0ZKS0_9ZZZZ</name>
<dbReference type="EC" id="1.-.-.-" evidence="3"/>
<reference evidence="3" key="1">
    <citation type="submission" date="2013-08" db="EMBL/GenBank/DDBJ databases">
        <authorList>
            <person name="Mendez C."/>
            <person name="Richter M."/>
            <person name="Ferrer M."/>
            <person name="Sanchez J."/>
        </authorList>
    </citation>
    <scope>NUCLEOTIDE SEQUENCE</scope>
</reference>
<feature type="non-terminal residue" evidence="3">
    <location>
        <position position="1"/>
    </location>
</feature>
<feature type="domain" description="Fumarate reductase/succinate dehydrogenase flavoprotein-like C-terminal" evidence="2">
    <location>
        <begin position="34"/>
        <end position="60"/>
    </location>
</feature>
<dbReference type="PANTHER" id="PTHR11632:SF51">
    <property type="entry name" value="SUCCINATE DEHYDROGENASE [UBIQUINONE] FLAVOPROTEIN SUBUNIT, MITOCHONDRIAL"/>
    <property type="match status" value="1"/>
</dbReference>
<dbReference type="GO" id="GO:0009055">
    <property type="term" value="F:electron transfer activity"/>
    <property type="evidence" value="ECO:0007669"/>
    <property type="project" value="TreeGrafter"/>
</dbReference>
<comment type="caution">
    <text evidence="3">The sequence shown here is derived from an EMBL/GenBank/DDBJ whole genome shotgun (WGS) entry which is preliminary data.</text>
</comment>
<organism evidence="3">
    <name type="scientific">mine drainage metagenome</name>
    <dbReference type="NCBI Taxonomy" id="410659"/>
    <lineage>
        <taxon>unclassified sequences</taxon>
        <taxon>metagenomes</taxon>
        <taxon>ecological metagenomes</taxon>
    </lineage>
</organism>
<dbReference type="EMBL" id="AUZZ01010241">
    <property type="protein sequence ID" value="EQD30425.1"/>
    <property type="molecule type" value="Genomic_DNA"/>
</dbReference>
<dbReference type="SUPFAM" id="SSF46977">
    <property type="entry name" value="Succinate dehydrogenase/fumarate reductase flavoprotein C-terminal domain"/>
    <property type="match status" value="1"/>
</dbReference>
<dbReference type="GO" id="GO:0006121">
    <property type="term" value="P:mitochondrial electron transport, succinate to ubiquinone"/>
    <property type="evidence" value="ECO:0007669"/>
    <property type="project" value="TreeGrafter"/>
</dbReference>
<dbReference type="Gene3D" id="1.20.58.100">
    <property type="entry name" value="Fumarate reductase/succinate dehydrogenase flavoprotein-like, C-terminal domain"/>
    <property type="match status" value="1"/>
</dbReference>
<feature type="compositionally biased region" description="Polar residues" evidence="1">
    <location>
        <begin position="62"/>
        <end position="73"/>
    </location>
</feature>
<protein>
    <submittedName>
        <fullName evidence="3">Protein containing Fumarate reductase/succinate dehydrogenase flavoprotein</fullName>
        <ecNumber evidence="3">1.-.-.-</ecNumber>
    </submittedName>
</protein>
<dbReference type="PANTHER" id="PTHR11632">
    <property type="entry name" value="SUCCINATE DEHYDROGENASE 2 FLAVOPROTEIN SUBUNIT"/>
    <property type="match status" value="1"/>
</dbReference>
<dbReference type="InterPro" id="IPR030664">
    <property type="entry name" value="SdhA/FrdA/AprA"/>
</dbReference>
<dbReference type="AlphaFoldDB" id="T0ZKS0"/>
<dbReference type="GO" id="GO:0005739">
    <property type="term" value="C:mitochondrion"/>
    <property type="evidence" value="ECO:0007669"/>
    <property type="project" value="GOC"/>
</dbReference>
<dbReference type="Pfam" id="PF02910">
    <property type="entry name" value="Succ_DH_flav_C"/>
    <property type="match status" value="1"/>
</dbReference>
<evidence type="ECO:0000256" key="1">
    <source>
        <dbReference type="SAM" id="MobiDB-lite"/>
    </source>
</evidence>
<evidence type="ECO:0000259" key="2">
    <source>
        <dbReference type="Pfam" id="PF02910"/>
    </source>
</evidence>
<reference evidence="3" key="2">
    <citation type="journal article" date="2014" name="ISME J.">
        <title>Microbial stratification in low pH oxic and suboxic macroscopic growths along an acid mine drainage.</title>
        <authorList>
            <person name="Mendez-Garcia C."/>
            <person name="Mesa V."/>
            <person name="Sprenger R.R."/>
            <person name="Richter M."/>
            <person name="Diez M.S."/>
            <person name="Solano J."/>
            <person name="Bargiela R."/>
            <person name="Golyshina O.V."/>
            <person name="Manteca A."/>
            <person name="Ramos J.L."/>
            <person name="Gallego J.R."/>
            <person name="Llorente I."/>
            <person name="Martins Dos Santos V.A."/>
            <person name="Jensen O.N."/>
            <person name="Pelaez A.I."/>
            <person name="Sanchez J."/>
            <person name="Ferrer M."/>
        </authorList>
    </citation>
    <scope>NUCLEOTIDE SEQUENCE</scope>
</reference>
<dbReference type="InterPro" id="IPR037099">
    <property type="entry name" value="Fum_R/Succ_DH_flav-like_C_sf"/>
</dbReference>
<evidence type="ECO:0000313" key="3">
    <source>
        <dbReference type="EMBL" id="EQD30425.1"/>
    </source>
</evidence>
<keyword evidence="3" id="KW-0560">Oxidoreductase</keyword>
<accession>T0ZKS0</accession>
<sequence length="83" mass="9114">TRHAPLPKDAAEPALARLERLRNAQGSRPTAEIRLEMQKTMQRDAAVFRTQQSLEEGAASSRGPTSRSRTCASPTARWCGIPI</sequence>